<protein>
    <submittedName>
        <fullName evidence="1">Uncharacterized protein</fullName>
    </submittedName>
</protein>
<sequence length="92" mass="10773">FITTWIPTHEIWSRTVHVNGKKRKQLKDETWIWVSLQPHEIDQYANDVMAHPTLENSVHLWRQRLQICTSTCARTLPTLGKILQKLARGNST</sequence>
<evidence type="ECO:0000313" key="1">
    <source>
        <dbReference type="EMBL" id="RMX55190.1"/>
    </source>
</evidence>
<reference evidence="1 2" key="1">
    <citation type="journal article" date="2018" name="Sci. Rep.">
        <title>Comparative analysis of the Pocillopora damicornis genome highlights role of immune system in coral evolution.</title>
        <authorList>
            <person name="Cunning R."/>
            <person name="Bay R.A."/>
            <person name="Gillette P."/>
            <person name="Baker A.C."/>
            <person name="Traylor-Knowles N."/>
        </authorList>
    </citation>
    <scope>NUCLEOTIDE SEQUENCE [LARGE SCALE GENOMIC DNA]</scope>
    <source>
        <strain evidence="1">RSMAS</strain>
        <tissue evidence="1">Whole animal</tissue>
    </source>
</reference>
<comment type="caution">
    <text evidence="1">The sequence shown here is derived from an EMBL/GenBank/DDBJ whole genome shotgun (WGS) entry which is preliminary data.</text>
</comment>
<feature type="non-terminal residue" evidence="1">
    <location>
        <position position="1"/>
    </location>
</feature>
<keyword evidence="2" id="KW-1185">Reference proteome</keyword>
<evidence type="ECO:0000313" key="2">
    <source>
        <dbReference type="Proteomes" id="UP000275408"/>
    </source>
</evidence>
<accession>A0A3M6UNH7</accession>
<proteinExistence type="predicted"/>
<gene>
    <name evidence="1" type="ORF">pdam_00014076</name>
</gene>
<dbReference type="AlphaFoldDB" id="A0A3M6UNH7"/>
<name>A0A3M6UNH7_POCDA</name>
<organism evidence="1 2">
    <name type="scientific">Pocillopora damicornis</name>
    <name type="common">Cauliflower coral</name>
    <name type="synonym">Millepora damicornis</name>
    <dbReference type="NCBI Taxonomy" id="46731"/>
    <lineage>
        <taxon>Eukaryota</taxon>
        <taxon>Metazoa</taxon>
        <taxon>Cnidaria</taxon>
        <taxon>Anthozoa</taxon>
        <taxon>Hexacorallia</taxon>
        <taxon>Scleractinia</taxon>
        <taxon>Astrocoeniina</taxon>
        <taxon>Pocilloporidae</taxon>
        <taxon>Pocillopora</taxon>
    </lineage>
</organism>
<dbReference type="EMBL" id="RCHS01001112">
    <property type="protein sequence ID" value="RMX55190.1"/>
    <property type="molecule type" value="Genomic_DNA"/>
</dbReference>
<dbReference type="Proteomes" id="UP000275408">
    <property type="component" value="Unassembled WGS sequence"/>
</dbReference>